<evidence type="ECO:0000313" key="1">
    <source>
        <dbReference type="Proteomes" id="UP000887574"/>
    </source>
</evidence>
<organism evidence="1 2">
    <name type="scientific">Ditylenchus dipsaci</name>
    <dbReference type="NCBI Taxonomy" id="166011"/>
    <lineage>
        <taxon>Eukaryota</taxon>
        <taxon>Metazoa</taxon>
        <taxon>Ecdysozoa</taxon>
        <taxon>Nematoda</taxon>
        <taxon>Chromadorea</taxon>
        <taxon>Rhabditida</taxon>
        <taxon>Tylenchina</taxon>
        <taxon>Tylenchomorpha</taxon>
        <taxon>Sphaerularioidea</taxon>
        <taxon>Anguinidae</taxon>
        <taxon>Anguininae</taxon>
        <taxon>Ditylenchus</taxon>
    </lineage>
</organism>
<proteinExistence type="predicted"/>
<protein>
    <submittedName>
        <fullName evidence="2">Uncharacterized protein</fullName>
    </submittedName>
</protein>
<dbReference type="Proteomes" id="UP000887574">
    <property type="component" value="Unplaced"/>
</dbReference>
<name>A0A915CQU4_9BILA</name>
<keyword evidence="1" id="KW-1185">Reference proteome</keyword>
<reference evidence="2" key="1">
    <citation type="submission" date="2022-11" db="UniProtKB">
        <authorList>
            <consortium name="WormBaseParasite"/>
        </authorList>
    </citation>
    <scope>IDENTIFICATION</scope>
</reference>
<accession>A0A915CQU4</accession>
<dbReference type="AlphaFoldDB" id="A0A915CQU4"/>
<dbReference type="WBParaSite" id="jg11532">
    <property type="protein sequence ID" value="jg11532"/>
    <property type="gene ID" value="jg11532"/>
</dbReference>
<sequence>MVPTYTNATSQNSSIFDLISQDRIPFLCTNSSVALFVGPVEGVDFCSKLTYSNLATAMLFNPQQFGLQELVPRLLNRTLNAVNDMSGDKLSIATVQKLVADLRFALAETSKLPRLDLGQMTQASKLMDAVFCGGITEMLKRDTGNKPITFQLPPVMLSIQSSMIKFVQNIGTTTDSRDRPLNHTTCANNISLVQRNTPISLKIIIRLRKVEKGIYNESIFLYT</sequence>
<evidence type="ECO:0000313" key="2">
    <source>
        <dbReference type="WBParaSite" id="jg11532"/>
    </source>
</evidence>